<keyword evidence="3" id="KW-1185">Reference proteome</keyword>
<dbReference type="Gene3D" id="1.10.287.1060">
    <property type="entry name" value="ESAT-6-like"/>
    <property type="match status" value="1"/>
</dbReference>
<proteinExistence type="predicted"/>
<sequence length="564" mass="59637">MMSVSEGMDVERVRSIAAQLGRSSERIRGVHGDGTGSMRVLDGVWAGPDLETFSRGWDAGASSLESAAAALAGLQRDLLRQAQDQDSASGDGSGGGGSGGGPADDRGRDPREVIEDFFDDLFDGDGDDGGGGWSLPNPVDGLRDAWDRGTEAVEDAWDWAGDRGRDVVEWGRDGLDWLGDRGRDLVDAGRNFWDEQVVTRWDAGMAALARLGPSIVNFGEQFTQIFTEGRWPRFHEVAASAILLLGRTGGLFANIATGEDHQIFDSGDGVVTSTNSVEADPEVAGRIPTDLNALMQIQNDTYDNTEGRESDNRHVRVTEVRQPDGSSAYIVTVPGTNGLFDFPGSVTGGDEAFDNTSNLELQAGQRSASMEAVEAAMEEAGIPPGAPVMLQGHSQGGMVTGELVQDPAFMERYNVTHMITQGSPNDSRSIPPGVQTLALEHTNDPVPKVDFGDSLAGPPMPIPLPGPLPTVVAPMTPIPNFDPALAGSGDHVTQVRMEPGPGVSMFGGGNDSAHHYRNYSDSVEREIAAGNPGIVDYADSPGIDVFLTGDEGAVTITEYGTGRE</sequence>
<dbReference type="AlphaFoldDB" id="A0A1L3MJX7"/>
<evidence type="ECO:0008006" key="4">
    <source>
        <dbReference type="Google" id="ProtNLM"/>
    </source>
</evidence>
<accession>A0A1L3MJX7</accession>
<dbReference type="EMBL" id="CP013290">
    <property type="protein sequence ID" value="APH02631.1"/>
    <property type="molecule type" value="Genomic_DNA"/>
</dbReference>
<evidence type="ECO:0000313" key="3">
    <source>
        <dbReference type="Proteomes" id="UP000182938"/>
    </source>
</evidence>
<dbReference type="SUPFAM" id="SSF53474">
    <property type="entry name" value="alpha/beta-Hydrolases"/>
    <property type="match status" value="1"/>
</dbReference>
<feature type="compositionally biased region" description="Gly residues" evidence="1">
    <location>
        <begin position="91"/>
        <end position="102"/>
    </location>
</feature>
<reference evidence="2 3" key="1">
    <citation type="submission" date="2015-11" db="EMBL/GenBank/DDBJ databases">
        <authorList>
            <person name="Zhang Y."/>
            <person name="Guo Z."/>
        </authorList>
    </citation>
    <scope>NUCLEOTIDE SEQUENCE [LARGE SCALE GENOMIC DNA]</scope>
    <source>
        <strain evidence="2 3">YFY001</strain>
    </source>
</reference>
<evidence type="ECO:0000313" key="2">
    <source>
        <dbReference type="EMBL" id="APH02631.1"/>
    </source>
</evidence>
<dbReference type="KEGG" id="jte:ASJ30_14685"/>
<organism evidence="2 3">
    <name type="scientific">Janibacter indicus</name>
    <dbReference type="NCBI Taxonomy" id="857417"/>
    <lineage>
        <taxon>Bacteria</taxon>
        <taxon>Bacillati</taxon>
        <taxon>Actinomycetota</taxon>
        <taxon>Actinomycetes</taxon>
        <taxon>Micrococcales</taxon>
        <taxon>Intrasporangiaceae</taxon>
        <taxon>Janibacter</taxon>
    </lineage>
</organism>
<gene>
    <name evidence="2" type="ORF">ASJ30_14685</name>
</gene>
<dbReference type="Proteomes" id="UP000182938">
    <property type="component" value="Chromosome"/>
</dbReference>
<dbReference type="Gene3D" id="3.40.50.1820">
    <property type="entry name" value="alpha/beta hydrolase"/>
    <property type="match status" value="1"/>
</dbReference>
<evidence type="ECO:0000256" key="1">
    <source>
        <dbReference type="SAM" id="MobiDB-lite"/>
    </source>
</evidence>
<protein>
    <recommendedName>
        <fullName evidence="4">Alpha/beta hydrolase</fullName>
    </recommendedName>
</protein>
<dbReference type="InterPro" id="IPR029058">
    <property type="entry name" value="AB_hydrolase_fold"/>
</dbReference>
<feature type="region of interest" description="Disordered" evidence="1">
    <location>
        <begin position="81"/>
        <end position="110"/>
    </location>
</feature>
<feature type="compositionally biased region" description="Low complexity" evidence="1">
    <location>
        <begin position="81"/>
        <end position="90"/>
    </location>
</feature>
<name>A0A1L3MJX7_9MICO</name>